<name>A0A7V6DNK5_9BACT</name>
<sequence length="89" mass="9887">MFEIHLLDFSLGLGAGFILAGVLVLVVNWVRGLLGKSPVGRLTLENRELKRRLAEKDRHVSRMLEETERLAEKLARGKALETTQGSSTS</sequence>
<organism evidence="2">
    <name type="scientific">Desulfobacca acetoxidans</name>
    <dbReference type="NCBI Taxonomy" id="60893"/>
    <lineage>
        <taxon>Bacteria</taxon>
        <taxon>Pseudomonadati</taxon>
        <taxon>Thermodesulfobacteriota</taxon>
        <taxon>Desulfobaccia</taxon>
        <taxon>Desulfobaccales</taxon>
        <taxon>Desulfobaccaceae</taxon>
        <taxon>Desulfobacca</taxon>
    </lineage>
</organism>
<comment type="caution">
    <text evidence="2">The sequence shown here is derived from an EMBL/GenBank/DDBJ whole genome shotgun (WGS) entry which is preliminary data.</text>
</comment>
<evidence type="ECO:0000313" key="2">
    <source>
        <dbReference type="EMBL" id="HHS28283.1"/>
    </source>
</evidence>
<dbReference type="AlphaFoldDB" id="A0A7V6DNK5"/>
<keyword evidence="1" id="KW-0472">Membrane</keyword>
<accession>A0A7V6DNK5</accession>
<reference evidence="2" key="1">
    <citation type="journal article" date="2020" name="mSystems">
        <title>Genome- and Community-Level Interaction Insights into Carbon Utilization and Element Cycling Functions of Hydrothermarchaeota in Hydrothermal Sediment.</title>
        <authorList>
            <person name="Zhou Z."/>
            <person name="Liu Y."/>
            <person name="Xu W."/>
            <person name="Pan J."/>
            <person name="Luo Z.H."/>
            <person name="Li M."/>
        </authorList>
    </citation>
    <scope>NUCLEOTIDE SEQUENCE [LARGE SCALE GENOMIC DNA]</scope>
    <source>
        <strain evidence="2">SpSt-767</strain>
    </source>
</reference>
<keyword evidence="1" id="KW-0812">Transmembrane</keyword>
<dbReference type="EMBL" id="DTGR01000020">
    <property type="protein sequence ID" value="HHS28283.1"/>
    <property type="molecule type" value="Genomic_DNA"/>
</dbReference>
<gene>
    <name evidence="2" type="ORF">ENV52_01075</name>
</gene>
<proteinExistence type="predicted"/>
<evidence type="ECO:0000256" key="1">
    <source>
        <dbReference type="SAM" id="Phobius"/>
    </source>
</evidence>
<feature type="transmembrane region" description="Helical" evidence="1">
    <location>
        <begin position="12"/>
        <end position="34"/>
    </location>
</feature>
<protein>
    <recommendedName>
        <fullName evidence="3">LapA family protein</fullName>
    </recommendedName>
</protein>
<evidence type="ECO:0008006" key="3">
    <source>
        <dbReference type="Google" id="ProtNLM"/>
    </source>
</evidence>
<keyword evidence="1" id="KW-1133">Transmembrane helix</keyword>